<organism evidence="3 4">
    <name type="scientific">Hyphococcus lacteus</name>
    <dbReference type="NCBI Taxonomy" id="3143536"/>
    <lineage>
        <taxon>Bacteria</taxon>
        <taxon>Pseudomonadati</taxon>
        <taxon>Pseudomonadota</taxon>
        <taxon>Alphaproteobacteria</taxon>
        <taxon>Parvularculales</taxon>
        <taxon>Parvularculaceae</taxon>
        <taxon>Hyphococcus</taxon>
    </lineage>
</organism>
<accession>A0ABV3YZK9</accession>
<name>A0ABV3YZK9_9PROT</name>
<reference evidence="3 4" key="1">
    <citation type="submission" date="2024-05" db="EMBL/GenBank/DDBJ databases">
        <title>Three bacterial strains, DH-69, EH-24, and ECK-19 isolated from coastal sediments.</title>
        <authorList>
            <person name="Ye Y.-Q."/>
            <person name="Du Z.-J."/>
        </authorList>
    </citation>
    <scope>NUCLEOTIDE SEQUENCE [LARGE SCALE GENOMIC DNA]</scope>
    <source>
        <strain evidence="3 4">ECK-19</strain>
    </source>
</reference>
<keyword evidence="2" id="KW-0812">Transmembrane</keyword>
<evidence type="ECO:0000256" key="1">
    <source>
        <dbReference type="SAM" id="MobiDB-lite"/>
    </source>
</evidence>
<evidence type="ECO:0000313" key="3">
    <source>
        <dbReference type="EMBL" id="MEX6631971.1"/>
    </source>
</evidence>
<gene>
    <name evidence="3" type="primary">lptC</name>
    <name evidence="3" type="ORF">ABFZ84_00270</name>
</gene>
<dbReference type="Proteomes" id="UP001560685">
    <property type="component" value="Unassembled WGS sequence"/>
</dbReference>
<keyword evidence="2" id="KW-1133">Transmembrane helix</keyword>
<sequence length="259" mass="27957">MNSTATDQNKVSASAEPAPKRRVLDTLPMQARTTGDQAAARSRLVRRLRVILPIMALVLVAAFFFNTQSNSVDEAFLKDFEDVASFAVDKQMLSPSFAGTDSSGKPFEISADTAYQHTTQKDVVELERPKAVQGKDAETTIVTADKGLYQTDAKVLELRDSVTLQHDVGDDTYIFRSPAATVSIDDEIVSSDAGVGGSGPDGRALKADRMKAYNGEGRVVLEGNVHMRIYPKSTTTLKNDSDSANSAPALKDVDIETPQ</sequence>
<comment type="caution">
    <text evidence="3">The sequence shown here is derived from an EMBL/GenBank/DDBJ whole genome shotgun (WGS) entry which is preliminary data.</text>
</comment>
<feature type="transmembrane region" description="Helical" evidence="2">
    <location>
        <begin position="48"/>
        <end position="65"/>
    </location>
</feature>
<evidence type="ECO:0000256" key="2">
    <source>
        <dbReference type="SAM" id="Phobius"/>
    </source>
</evidence>
<dbReference type="EMBL" id="JBEHZE010000001">
    <property type="protein sequence ID" value="MEX6631971.1"/>
    <property type="molecule type" value="Genomic_DNA"/>
</dbReference>
<dbReference type="Gene3D" id="2.60.450.10">
    <property type="entry name" value="Lipopolysaccharide (LPS) transport protein A like domain"/>
    <property type="match status" value="1"/>
</dbReference>
<dbReference type="Pfam" id="PF06835">
    <property type="entry name" value="LptC"/>
    <property type="match status" value="1"/>
</dbReference>
<keyword evidence="2" id="KW-0472">Membrane</keyword>
<feature type="compositionally biased region" description="Polar residues" evidence="1">
    <location>
        <begin position="1"/>
        <end position="12"/>
    </location>
</feature>
<dbReference type="RefSeq" id="WP_369311597.1">
    <property type="nucleotide sequence ID" value="NZ_JBEHZE010000001.1"/>
</dbReference>
<keyword evidence="4" id="KW-1185">Reference proteome</keyword>
<dbReference type="NCBIfam" id="TIGR04409">
    <property type="entry name" value="LptC_YrbK"/>
    <property type="match status" value="1"/>
</dbReference>
<feature type="region of interest" description="Disordered" evidence="1">
    <location>
        <begin position="232"/>
        <end position="259"/>
    </location>
</feature>
<dbReference type="InterPro" id="IPR026265">
    <property type="entry name" value="LptC"/>
</dbReference>
<feature type="region of interest" description="Disordered" evidence="1">
    <location>
        <begin position="1"/>
        <end position="38"/>
    </location>
</feature>
<protein>
    <submittedName>
        <fullName evidence="3">LPS export ABC transporter periplasmic protein LptC</fullName>
    </submittedName>
</protein>
<feature type="compositionally biased region" description="Polar residues" evidence="1">
    <location>
        <begin position="232"/>
        <end position="246"/>
    </location>
</feature>
<proteinExistence type="predicted"/>
<dbReference type="InterPro" id="IPR010664">
    <property type="entry name" value="LipoPS_assembly_LptC-rel"/>
</dbReference>
<evidence type="ECO:0000313" key="4">
    <source>
        <dbReference type="Proteomes" id="UP001560685"/>
    </source>
</evidence>